<dbReference type="EnsemblPlants" id="AUR62008751-RA">
    <property type="protein sequence ID" value="AUR62008751-RA:cds"/>
    <property type="gene ID" value="AUR62008751"/>
</dbReference>
<accession>A0A803LA62</accession>
<dbReference type="InterPro" id="IPR035969">
    <property type="entry name" value="Rab-GAP_TBC_sf"/>
</dbReference>
<evidence type="ECO:0000313" key="3">
    <source>
        <dbReference type="Proteomes" id="UP000596660"/>
    </source>
</evidence>
<dbReference type="Proteomes" id="UP000596660">
    <property type="component" value="Unplaced"/>
</dbReference>
<protein>
    <recommendedName>
        <fullName evidence="1">Rab-GAP TBC domain-containing protein</fullName>
    </recommendedName>
</protein>
<reference evidence="2" key="2">
    <citation type="submission" date="2021-03" db="UniProtKB">
        <authorList>
            <consortium name="EnsemblPlants"/>
        </authorList>
    </citation>
    <scope>IDENTIFICATION</scope>
</reference>
<dbReference type="SMART" id="SM00164">
    <property type="entry name" value="TBC"/>
    <property type="match status" value="1"/>
</dbReference>
<evidence type="ECO:0000313" key="2">
    <source>
        <dbReference type="EnsemblPlants" id="AUR62008751-RA:cds"/>
    </source>
</evidence>
<organism evidence="2 3">
    <name type="scientific">Chenopodium quinoa</name>
    <name type="common">Quinoa</name>
    <dbReference type="NCBI Taxonomy" id="63459"/>
    <lineage>
        <taxon>Eukaryota</taxon>
        <taxon>Viridiplantae</taxon>
        <taxon>Streptophyta</taxon>
        <taxon>Embryophyta</taxon>
        <taxon>Tracheophyta</taxon>
        <taxon>Spermatophyta</taxon>
        <taxon>Magnoliopsida</taxon>
        <taxon>eudicotyledons</taxon>
        <taxon>Gunneridae</taxon>
        <taxon>Pentapetalae</taxon>
        <taxon>Caryophyllales</taxon>
        <taxon>Chenopodiaceae</taxon>
        <taxon>Chenopodioideae</taxon>
        <taxon>Atripliceae</taxon>
        <taxon>Chenopodium</taxon>
    </lineage>
</organism>
<proteinExistence type="predicted"/>
<dbReference type="Pfam" id="PF00566">
    <property type="entry name" value="RabGAP-TBC"/>
    <property type="match status" value="1"/>
</dbReference>
<dbReference type="AlphaFoldDB" id="A0A803LA62"/>
<sequence length="542" mass="62727">MMFLKRTTQAELDAFYPVRPECQDSVPKPRFKLRTGKTLSARRWHSSFSEEGQLDIAKVLRRIQRGGVHPSIRGAVWEFLLGCYGPNSTFDDRSLIRQRRREQYDEWKAECKKMVPVIGSGKFLTTPIVTDDGQPIEGAPGAQSDQQQNNDAVFEKKVIQWKQVLPQIGLDVVRTDQPLVFYQNERNQAKLWNILSIYAWEDSDISYVQGMNDICSPMVVLFENEADAYWCFERAMRRLLMWAMEYNPNTFLLYETSAAAETTANISEKLLKQYGKYERNNVRTGFKDYQSGLAVFLAASILENKHKRILKEAKGLDDVVEILGDVTGNIDAKKIDQSLISWIASRFDPVTHSLKIREDLTTVLDSEMVGWVLGVPSGDILFYPEKAYYEEFKQLKKIYKENSLCGAIKRSKVYHKLCFEKYNKSMFKQLFLLYTLGVLLCPMDNKTWISSSHVYYLNNASNAYEYNWGRYMLEWLTKYSDNWEVLGCGALLLAIIYLDRIRHASIVDWKVNGCRICEWTQDSVDKTIKSDHSHQGHYGKSK</sequence>
<dbReference type="InterPro" id="IPR000195">
    <property type="entry name" value="Rab-GAP-TBC_dom"/>
</dbReference>
<dbReference type="PROSITE" id="PS50086">
    <property type="entry name" value="TBC_RABGAP"/>
    <property type="match status" value="1"/>
</dbReference>
<keyword evidence="3" id="KW-1185">Reference proteome</keyword>
<dbReference type="PANTHER" id="PTHR22957:SF533">
    <property type="entry name" value="TBC1 DOMAIN FAMILY MEMBER 15-LIKE ISOFORM X1"/>
    <property type="match status" value="1"/>
</dbReference>
<dbReference type="Gene3D" id="1.10.8.270">
    <property type="entry name" value="putative rabgap domain of human tbc1 domain family member 14 like domains"/>
    <property type="match status" value="1"/>
</dbReference>
<name>A0A803LA62_CHEQI</name>
<feature type="domain" description="Rab-GAP TBC" evidence="1">
    <location>
        <begin position="67"/>
        <end position="371"/>
    </location>
</feature>
<reference evidence="2" key="1">
    <citation type="journal article" date="2017" name="Nature">
        <title>The genome of Chenopodium quinoa.</title>
        <authorList>
            <person name="Jarvis D.E."/>
            <person name="Ho Y.S."/>
            <person name="Lightfoot D.J."/>
            <person name="Schmoeckel S.M."/>
            <person name="Li B."/>
            <person name="Borm T.J.A."/>
            <person name="Ohyanagi H."/>
            <person name="Mineta K."/>
            <person name="Michell C.T."/>
            <person name="Saber N."/>
            <person name="Kharbatia N.M."/>
            <person name="Rupper R.R."/>
            <person name="Sharp A.R."/>
            <person name="Dally N."/>
            <person name="Boughton B.A."/>
            <person name="Woo Y.H."/>
            <person name="Gao G."/>
            <person name="Schijlen E.G.W.M."/>
            <person name="Guo X."/>
            <person name="Momin A.A."/>
            <person name="Negrao S."/>
            <person name="Al-Babili S."/>
            <person name="Gehring C."/>
            <person name="Roessner U."/>
            <person name="Jung C."/>
            <person name="Murphy K."/>
            <person name="Arold S.T."/>
            <person name="Gojobori T."/>
            <person name="van der Linden C.G."/>
            <person name="van Loo E.N."/>
            <person name="Jellen E.N."/>
            <person name="Maughan P.J."/>
            <person name="Tester M."/>
        </authorList>
    </citation>
    <scope>NUCLEOTIDE SEQUENCE [LARGE SCALE GENOMIC DNA]</scope>
    <source>
        <strain evidence="2">cv. PI 614886</strain>
    </source>
</reference>
<evidence type="ECO:0000259" key="1">
    <source>
        <dbReference type="PROSITE" id="PS50086"/>
    </source>
</evidence>
<dbReference type="Gramene" id="AUR62008751-RA">
    <property type="protein sequence ID" value="AUR62008751-RA:cds"/>
    <property type="gene ID" value="AUR62008751"/>
</dbReference>
<dbReference type="GO" id="GO:0005096">
    <property type="term" value="F:GTPase activator activity"/>
    <property type="evidence" value="ECO:0007669"/>
    <property type="project" value="TreeGrafter"/>
</dbReference>
<dbReference type="PANTHER" id="PTHR22957">
    <property type="entry name" value="TBC1 DOMAIN FAMILY MEMBER GTPASE-ACTIVATING PROTEIN"/>
    <property type="match status" value="1"/>
</dbReference>
<dbReference type="SUPFAM" id="SSF47923">
    <property type="entry name" value="Ypt/Rab-GAP domain of gyp1p"/>
    <property type="match status" value="1"/>
</dbReference>